<name>A0A8G0PAH2_9FLAO</name>
<dbReference type="AlphaFoldDB" id="A0A8G0PAH2"/>
<dbReference type="KEGG" id="fdv:JJC05_04150"/>
<sequence>MYASKELRDYASKADDTDKVFDAWHLLLEEKSLEKTNAKVLKEVEDNYQAIKNAGGYSKWKNVTGAGNWLSTFKNKLVTRVQGSTGFALKHTDAEITQIINKGKSLNLTDDIIDDMLFISCRDAKRIDAVELMQQMDNYVNVVLKNGHPYTFNSLENFTEFSSKLKKQLSDYGIISNDIKIQGSALRTPNAKDIDVAIFMNENDFAVLTNKMKDAIRKRSPWLAGDNLIKNLETEISKGKVNAFYFDRIEPYTSFMNDFYEARKVLGSSTATTADVSIIIKGKGFDIKPYLDLK</sequence>
<organism evidence="1">
    <name type="scientific">Flavobacterium columnare</name>
    <dbReference type="NCBI Taxonomy" id="996"/>
    <lineage>
        <taxon>Bacteria</taxon>
        <taxon>Pseudomonadati</taxon>
        <taxon>Bacteroidota</taxon>
        <taxon>Flavobacteriia</taxon>
        <taxon>Flavobacteriales</taxon>
        <taxon>Flavobacteriaceae</taxon>
        <taxon>Flavobacterium</taxon>
    </lineage>
</organism>
<protein>
    <submittedName>
        <fullName evidence="1">Uncharacterized protein</fullName>
    </submittedName>
</protein>
<reference evidence="1" key="1">
    <citation type="submission" date="2020-12" db="EMBL/GenBank/DDBJ databases">
        <title>Genome sequencing of genetic groups of Flavobacterium columnare.</title>
        <authorList>
            <person name="Waldbieser G.C."/>
            <person name="Griffin M.J."/>
            <person name="LaFrentz B.R."/>
        </authorList>
    </citation>
    <scope>NUCLEOTIDE SEQUENCE</scope>
    <source>
        <strain evidence="1">90-106</strain>
    </source>
</reference>
<proteinExistence type="predicted"/>
<dbReference type="EMBL" id="CP067378">
    <property type="protein sequence ID" value="QYS89478.1"/>
    <property type="molecule type" value="Genomic_DNA"/>
</dbReference>
<accession>A0A8G0PAH2</accession>
<gene>
    <name evidence="1" type="ORF">JJC05_04150</name>
</gene>
<evidence type="ECO:0000313" key="1">
    <source>
        <dbReference type="EMBL" id="QYS89478.1"/>
    </source>
</evidence>
<dbReference type="Proteomes" id="UP000824721">
    <property type="component" value="Chromosome"/>
</dbReference>